<dbReference type="EMBL" id="AP022853">
    <property type="protein sequence ID" value="BCB27386.1"/>
    <property type="molecule type" value="Genomic_DNA"/>
</dbReference>
<keyword evidence="2" id="KW-1185">Reference proteome</keyword>
<dbReference type="Proteomes" id="UP000502260">
    <property type="component" value="Chromosome"/>
</dbReference>
<sequence>MNVTLIGKNVEVRLSRTAQRALAERATPLQAEMELLFSCLIRKRVRFSEQVAQDAIAVSDQLSVRFRPAMTRACVLSDLDGTPPLDDFPIVNPRPYVPRWLSIDYRCGQWVGEFGY</sequence>
<protein>
    <submittedName>
        <fullName evidence="1">Uncharacterized protein</fullName>
    </submittedName>
</protein>
<proteinExistence type="predicted"/>
<dbReference type="KEGG" id="slac:SKTS_22720"/>
<organism evidence="1 2">
    <name type="scientific">Sulfurimicrobium lacus</name>
    <dbReference type="NCBI Taxonomy" id="2715678"/>
    <lineage>
        <taxon>Bacteria</taxon>
        <taxon>Pseudomonadati</taxon>
        <taxon>Pseudomonadota</taxon>
        <taxon>Betaproteobacteria</taxon>
        <taxon>Nitrosomonadales</taxon>
        <taxon>Sulfuricellaceae</taxon>
        <taxon>Sulfurimicrobium</taxon>
    </lineage>
</organism>
<reference evidence="2" key="1">
    <citation type="submission" date="2020-03" db="EMBL/GenBank/DDBJ databases">
        <title>Complete genome sequence of sulfur-oxidizing bacterium skT11.</title>
        <authorList>
            <person name="Kanda M."/>
            <person name="Kojima H."/>
            <person name="Fukui M."/>
        </authorList>
    </citation>
    <scope>NUCLEOTIDE SEQUENCE [LARGE SCALE GENOMIC DNA]</scope>
    <source>
        <strain evidence="2">skT11</strain>
    </source>
</reference>
<dbReference type="RefSeq" id="WP_173064897.1">
    <property type="nucleotide sequence ID" value="NZ_AP022853.1"/>
</dbReference>
<name>A0A6F8VED1_9PROT</name>
<evidence type="ECO:0000313" key="1">
    <source>
        <dbReference type="EMBL" id="BCB27386.1"/>
    </source>
</evidence>
<accession>A0A6F8VED1</accession>
<evidence type="ECO:0000313" key="2">
    <source>
        <dbReference type="Proteomes" id="UP000502260"/>
    </source>
</evidence>
<dbReference type="AlphaFoldDB" id="A0A6F8VED1"/>
<gene>
    <name evidence="1" type="ORF">SKTS_22720</name>
</gene>